<evidence type="ECO:0000313" key="3">
    <source>
        <dbReference type="EMBL" id="KAI0493347.1"/>
    </source>
</evidence>
<feature type="compositionally biased region" description="Basic residues" evidence="1">
    <location>
        <begin position="27"/>
        <end position="37"/>
    </location>
</feature>
<dbReference type="AlphaFoldDB" id="A0A8T3AA98"/>
<dbReference type="InterPro" id="IPR008889">
    <property type="entry name" value="VQ"/>
</dbReference>
<dbReference type="PANTHER" id="PTHR34794">
    <property type="entry name" value="EXPRESSED PROTEIN"/>
    <property type="match status" value="1"/>
</dbReference>
<proteinExistence type="predicted"/>
<dbReference type="Proteomes" id="UP000829196">
    <property type="component" value="Unassembled WGS sequence"/>
</dbReference>
<sequence length="175" mass="19187">MEGFQFPTAHPTAAPHPRATYPAGLRSVRKPPTKPWRRPVEPPPPKVYHVDPHGFRRLVQHLTGAPKHPWPVRYGVPLASFSLPEVTAAGEVAGLTAAPNTAGAISKREVLLSPSLAVVRVSMRTWFGLPILSSIGSTAALEFASKHFSTLTSFSDMMCMKFKRSSFTFYLLLLV</sequence>
<dbReference type="EMBL" id="JAGYWB010000018">
    <property type="protein sequence ID" value="KAI0493347.1"/>
    <property type="molecule type" value="Genomic_DNA"/>
</dbReference>
<dbReference type="InterPro" id="IPR039610">
    <property type="entry name" value="VQ29"/>
</dbReference>
<accession>A0A8T3AA98</accession>
<name>A0A8T3AA98_DENNO</name>
<gene>
    <name evidence="3" type="ORF">KFK09_027624</name>
</gene>
<protein>
    <recommendedName>
        <fullName evidence="2">VQ domain-containing protein</fullName>
    </recommendedName>
</protein>
<organism evidence="3 4">
    <name type="scientific">Dendrobium nobile</name>
    <name type="common">Orchid</name>
    <dbReference type="NCBI Taxonomy" id="94219"/>
    <lineage>
        <taxon>Eukaryota</taxon>
        <taxon>Viridiplantae</taxon>
        <taxon>Streptophyta</taxon>
        <taxon>Embryophyta</taxon>
        <taxon>Tracheophyta</taxon>
        <taxon>Spermatophyta</taxon>
        <taxon>Magnoliopsida</taxon>
        <taxon>Liliopsida</taxon>
        <taxon>Asparagales</taxon>
        <taxon>Orchidaceae</taxon>
        <taxon>Epidendroideae</taxon>
        <taxon>Malaxideae</taxon>
        <taxon>Dendrobiinae</taxon>
        <taxon>Dendrobium</taxon>
    </lineage>
</organism>
<keyword evidence="4" id="KW-1185">Reference proteome</keyword>
<comment type="caution">
    <text evidence="3">The sequence shown here is derived from an EMBL/GenBank/DDBJ whole genome shotgun (WGS) entry which is preliminary data.</text>
</comment>
<feature type="domain" description="VQ" evidence="2">
    <location>
        <begin position="42"/>
        <end position="69"/>
    </location>
</feature>
<evidence type="ECO:0000259" key="2">
    <source>
        <dbReference type="Pfam" id="PF05678"/>
    </source>
</evidence>
<evidence type="ECO:0000313" key="4">
    <source>
        <dbReference type="Proteomes" id="UP000829196"/>
    </source>
</evidence>
<dbReference type="Pfam" id="PF05678">
    <property type="entry name" value="VQ"/>
    <property type="match status" value="1"/>
</dbReference>
<reference evidence="3" key="1">
    <citation type="journal article" date="2022" name="Front. Genet.">
        <title>Chromosome-Scale Assembly of the Dendrobium nobile Genome Provides Insights Into the Molecular Mechanism of the Biosynthesis of the Medicinal Active Ingredient of Dendrobium.</title>
        <authorList>
            <person name="Xu Q."/>
            <person name="Niu S.-C."/>
            <person name="Li K.-L."/>
            <person name="Zheng P.-J."/>
            <person name="Zhang X.-J."/>
            <person name="Jia Y."/>
            <person name="Liu Y."/>
            <person name="Niu Y.-X."/>
            <person name="Yu L.-H."/>
            <person name="Chen D.-F."/>
            <person name="Zhang G.-Q."/>
        </authorList>
    </citation>
    <scope>NUCLEOTIDE SEQUENCE</scope>
    <source>
        <tissue evidence="3">Leaf</tissue>
    </source>
</reference>
<feature type="compositionally biased region" description="Low complexity" evidence="1">
    <location>
        <begin position="7"/>
        <end position="23"/>
    </location>
</feature>
<feature type="region of interest" description="Disordered" evidence="1">
    <location>
        <begin position="1"/>
        <end position="47"/>
    </location>
</feature>
<evidence type="ECO:0000256" key="1">
    <source>
        <dbReference type="SAM" id="MobiDB-lite"/>
    </source>
</evidence>
<dbReference type="PANTHER" id="PTHR34794:SF1">
    <property type="entry name" value="OS10G0101800 PROTEIN"/>
    <property type="match status" value="1"/>
</dbReference>